<reference evidence="10" key="2">
    <citation type="submission" date="2023-07" db="EMBL/GenBank/DDBJ databases">
        <title>Duganella aceri sp. nov., isolated from tree sap.</title>
        <authorList>
            <person name="Kim I.S."/>
        </authorList>
    </citation>
    <scope>NUCLEOTIDE SEQUENCE [LARGE SCALE GENOMIC DNA]</scope>
    <source>
        <strain evidence="10">SAP-35</strain>
    </source>
</reference>
<dbReference type="Gene3D" id="1.20.5.1930">
    <property type="match status" value="1"/>
</dbReference>
<feature type="domain" description="Histidine kinase/HSP90-like ATPase" evidence="6">
    <location>
        <begin position="899"/>
        <end position="988"/>
    </location>
</feature>
<comment type="caution">
    <text evidence="9">The sequence shown here is derived from an EMBL/GenBank/DDBJ whole genome shotgun (WGS) entry which is preliminary data.</text>
</comment>
<dbReference type="Pfam" id="PF07495">
    <property type="entry name" value="Y_Y_Y"/>
    <property type="match status" value="1"/>
</dbReference>
<keyword evidence="5" id="KW-0732">Signal</keyword>
<feature type="domain" description="Signal transduction histidine kinase subgroup 3 dimerisation and phosphoacceptor" evidence="8">
    <location>
        <begin position="789"/>
        <end position="853"/>
    </location>
</feature>
<dbReference type="SUPFAM" id="SSF63829">
    <property type="entry name" value="Calcium-dependent phosphotriesterase"/>
    <property type="match status" value="3"/>
</dbReference>
<gene>
    <name evidence="9" type="ORF">GW587_24090</name>
</gene>
<organism evidence="9 10">
    <name type="scientific">Duganella aceris</name>
    <dbReference type="NCBI Taxonomy" id="2703883"/>
    <lineage>
        <taxon>Bacteria</taxon>
        <taxon>Pseudomonadati</taxon>
        <taxon>Pseudomonadota</taxon>
        <taxon>Betaproteobacteria</taxon>
        <taxon>Burkholderiales</taxon>
        <taxon>Oxalobacteraceae</taxon>
        <taxon>Telluria group</taxon>
        <taxon>Duganella</taxon>
    </lineage>
</organism>
<evidence type="ECO:0000256" key="5">
    <source>
        <dbReference type="SAM" id="SignalP"/>
    </source>
</evidence>
<dbReference type="RefSeq" id="WP_166107411.1">
    <property type="nucleotide sequence ID" value="NZ_JAADJT010000012.1"/>
</dbReference>
<dbReference type="InterPro" id="IPR036890">
    <property type="entry name" value="HATPase_C_sf"/>
</dbReference>
<dbReference type="InterPro" id="IPR015943">
    <property type="entry name" value="WD40/YVTN_repeat-like_dom_sf"/>
</dbReference>
<dbReference type="Proteomes" id="UP000666369">
    <property type="component" value="Unassembled WGS sequence"/>
</dbReference>
<accession>A0ABX0FRN2</accession>
<dbReference type="InterPro" id="IPR011123">
    <property type="entry name" value="Y_Y_Y"/>
</dbReference>
<keyword evidence="4" id="KW-0812">Transmembrane</keyword>
<evidence type="ECO:0000313" key="10">
    <source>
        <dbReference type="Proteomes" id="UP000666369"/>
    </source>
</evidence>
<dbReference type="Pfam" id="PF07730">
    <property type="entry name" value="HisKA_3"/>
    <property type="match status" value="1"/>
</dbReference>
<sequence length="1008" mass="108995">MAVTRLGKRDIFRWQTCRLLLSCLVFLAPAARAATPIDRHHAAWTARDGAPTMVMTMAQTSDGWLWLGGPNGLFRFDGARFERYADPAAPLPANSVSILSAQADGDLWIGYRFGGASRLTHGRLRNYDERDGLPKNTGLWGIQPDAGGRMWAATAIGMYQLDGERWHAAGAAWSLPAGKYETLMRDRHGVLWAQGESGVYTLAPGAARFARLPVDSGVGVPIQVVDGSVWSWDALHNRLNRLSAPEHGVRPRAWKLHGEVNTLLFDRAGELWVGRRDGVEYHTAQGVARTGPPQGLSGGAVGALLEDREGDIWASTATGIDRFRRQRVSKVSMPDNPGEQTLVADDDGGVWAGRFHVSRPGHGAPPLKALWPRSPVALDNPVNYAYRDRAGVLWSGAYNGLWRTDGAGSARVPLPDGVGGGTQFNAIVMDRAGGLWASIASRGLFRLGPDGAWQKQDGRGGLPDEAARSMAVSDGQELWIGYQRGRLMRQSADGWRGYGPAEGVRLGVVMALLPAGGRVWAGGENGLALLRGERFSAVTGGDGQAFEGITSIVELDNGDLWLNAVSGLFRIAAAEVAKLTAAADYRVRYERLDGLDGLDGTAPLLLPAPSLARAADGQLWVTTTTGVFRFDPAARNAPQPAPPVQIRKIGPPGQARPALAGMRLAPGTTTLQLDYTAVALAMPERIRFRYRLDGVDAQWQEAGRRRAAYYNNLGAGDYRFRVQASNEDGDWPAEAGTLDFSIAPTVVQTWWFRGVCALAALAICWAAYRLRLRRLIAQLAGRMEERVNERERIARELHDTLLQSIQGLILRVHAAATRLPEPEPARALIEQALEHADDVLHEGRDRVRGLRNHDADEQTLAAALTEAAAHLRATAEAPLLSLVVAGPVHALHPAIQQEILSIACEAIANAYRHAGASAINAQLRYGARELRVIIRDNGVGIPPAVLATGGRRDHWGMPGMRERARRIKAKLTVCGAAGGGTEWLLVLPGAIAYRAGPRRSWLRRAAPA</sequence>
<protein>
    <submittedName>
        <fullName evidence="9">ATPase</fullName>
    </submittedName>
</protein>
<evidence type="ECO:0000313" key="9">
    <source>
        <dbReference type="EMBL" id="NGZ87326.1"/>
    </source>
</evidence>
<evidence type="ECO:0000256" key="4">
    <source>
        <dbReference type="SAM" id="Phobius"/>
    </source>
</evidence>
<evidence type="ECO:0000259" key="8">
    <source>
        <dbReference type="Pfam" id="PF07730"/>
    </source>
</evidence>
<dbReference type="Pfam" id="PF02518">
    <property type="entry name" value="HATPase_c"/>
    <property type="match status" value="1"/>
</dbReference>
<feature type="chain" id="PRO_5045931895" evidence="5">
    <location>
        <begin position="34"/>
        <end position="1008"/>
    </location>
</feature>
<dbReference type="Gene3D" id="2.60.40.10">
    <property type="entry name" value="Immunoglobulins"/>
    <property type="match status" value="1"/>
</dbReference>
<evidence type="ECO:0000256" key="1">
    <source>
        <dbReference type="ARBA" id="ARBA00022679"/>
    </source>
</evidence>
<feature type="transmembrane region" description="Helical" evidence="4">
    <location>
        <begin position="750"/>
        <end position="768"/>
    </location>
</feature>
<dbReference type="InterPro" id="IPR003594">
    <property type="entry name" value="HATPase_dom"/>
</dbReference>
<evidence type="ECO:0000259" key="7">
    <source>
        <dbReference type="Pfam" id="PF07495"/>
    </source>
</evidence>
<dbReference type="InterPro" id="IPR013783">
    <property type="entry name" value="Ig-like_fold"/>
</dbReference>
<dbReference type="Gene3D" id="3.30.565.10">
    <property type="entry name" value="Histidine kinase-like ATPase, C-terminal domain"/>
    <property type="match status" value="1"/>
</dbReference>
<dbReference type="InterPro" id="IPR011712">
    <property type="entry name" value="Sig_transdc_His_kin_sub3_dim/P"/>
</dbReference>
<dbReference type="Gene3D" id="2.130.10.10">
    <property type="entry name" value="YVTN repeat-like/Quinoprotein amine dehydrogenase"/>
    <property type="match status" value="3"/>
</dbReference>
<name>A0ABX0FRN2_9BURK</name>
<reference evidence="9 10" key="1">
    <citation type="submission" date="2020-01" db="EMBL/GenBank/DDBJ databases">
        <authorList>
            <person name="Lee S.D."/>
        </authorList>
    </citation>
    <scope>NUCLEOTIDE SEQUENCE [LARGE SCALE GENOMIC DNA]</scope>
    <source>
        <strain evidence="9 10">SAP-35</strain>
    </source>
</reference>
<dbReference type="PANTHER" id="PTHR24421:SF62">
    <property type="entry name" value="SENSORY TRANSDUCTION HISTIDINE KINASE"/>
    <property type="match status" value="1"/>
</dbReference>
<keyword evidence="4" id="KW-0472">Membrane</keyword>
<evidence type="ECO:0000256" key="3">
    <source>
        <dbReference type="ARBA" id="ARBA00023012"/>
    </source>
</evidence>
<dbReference type="EMBL" id="JAADJT010000012">
    <property type="protein sequence ID" value="NGZ87326.1"/>
    <property type="molecule type" value="Genomic_DNA"/>
</dbReference>
<keyword evidence="2" id="KW-0418">Kinase</keyword>
<evidence type="ECO:0000256" key="2">
    <source>
        <dbReference type="ARBA" id="ARBA00022777"/>
    </source>
</evidence>
<keyword evidence="3" id="KW-0902">Two-component regulatory system</keyword>
<keyword evidence="10" id="KW-1185">Reference proteome</keyword>
<dbReference type="SUPFAM" id="SSF55874">
    <property type="entry name" value="ATPase domain of HSP90 chaperone/DNA topoisomerase II/histidine kinase"/>
    <property type="match status" value="1"/>
</dbReference>
<proteinExistence type="predicted"/>
<feature type="domain" description="Two component regulator three Y" evidence="7">
    <location>
        <begin position="682"/>
        <end position="742"/>
    </location>
</feature>
<evidence type="ECO:0000259" key="6">
    <source>
        <dbReference type="Pfam" id="PF02518"/>
    </source>
</evidence>
<keyword evidence="1" id="KW-0808">Transferase</keyword>
<dbReference type="CDD" id="cd16917">
    <property type="entry name" value="HATPase_UhpB-NarQ-NarX-like"/>
    <property type="match status" value="1"/>
</dbReference>
<dbReference type="PANTHER" id="PTHR24421">
    <property type="entry name" value="NITRATE/NITRITE SENSOR PROTEIN NARX-RELATED"/>
    <property type="match status" value="1"/>
</dbReference>
<feature type="signal peptide" evidence="5">
    <location>
        <begin position="1"/>
        <end position="33"/>
    </location>
</feature>
<dbReference type="InterPro" id="IPR050482">
    <property type="entry name" value="Sensor_HK_TwoCompSys"/>
</dbReference>
<keyword evidence="4" id="KW-1133">Transmembrane helix</keyword>